<protein>
    <submittedName>
        <fullName evidence="5">Protein ROOT INITIATION DEFECTIVE 3-like</fullName>
    </submittedName>
</protein>
<gene>
    <name evidence="5" type="ORF">O6P43_022566</name>
</gene>
<comment type="caution">
    <text evidence="5">The sequence shown here is derived from an EMBL/GenBank/DDBJ whole genome shotgun (WGS) entry which is preliminary data.</text>
</comment>
<sequence>MERERQALVVCSDKSMGIGITILDIDTGRSLLHIPTCASPPRGLVCLRNQFLVASQAHKHGSVGGGSIFIWALNKPQPPLRNYPLEAVGPLSCTKDGIYLAGGALSGNAYLWEVTSGKLLRTWRAHDKGLNSVIFSGDDSLLISSSDDGMIRVWSMISLLDVEDSGSLPSLFRYSSEHKSSITGLLTAAGLSGSVLVSSSLDGSCKVWDCVSGRLIQTLVYPLAITAIVLQQGERILFSGSMDGTIFANKIDIELEEGSSVMTMDRPTELKGHNGAITALTFSHSGLISASEDCSICVWDVISRMTIRRFNHHKGAVTNVAVIPQSSLLSASNRKRVSNCFNVCLLDKYPQQASSSSGTITHLSLCQLYKEKQTSSALQLTDSLSRHISDMEKEDMPMAMQMKAETTIENRLWAIEMAKQVMEINKQVQSQLVDLMQCRLLCPPGTDSPATTKRKKLKIENSQEGEQP</sequence>
<dbReference type="Proteomes" id="UP001163823">
    <property type="component" value="Chromosome 9"/>
</dbReference>
<dbReference type="GO" id="GO:0006261">
    <property type="term" value="P:DNA-templated DNA replication"/>
    <property type="evidence" value="ECO:0007669"/>
    <property type="project" value="TreeGrafter"/>
</dbReference>
<dbReference type="InterPro" id="IPR036322">
    <property type="entry name" value="WD40_repeat_dom_sf"/>
</dbReference>
<dbReference type="GO" id="GO:0005656">
    <property type="term" value="C:nuclear pre-replicative complex"/>
    <property type="evidence" value="ECO:0007669"/>
    <property type="project" value="TreeGrafter"/>
</dbReference>
<dbReference type="Pfam" id="PF00400">
    <property type="entry name" value="WD40"/>
    <property type="match status" value="3"/>
</dbReference>
<dbReference type="PANTHER" id="PTHR18763:SF4">
    <property type="entry name" value="PROTEIN ROOT INITIATION DEFECTIVE 3-LIKE"/>
    <property type="match status" value="1"/>
</dbReference>
<evidence type="ECO:0000256" key="3">
    <source>
        <dbReference type="PROSITE-ProRule" id="PRU00221"/>
    </source>
</evidence>
<keyword evidence="6" id="KW-1185">Reference proteome</keyword>
<accession>A0AAD7PIE6</accession>
<dbReference type="SUPFAM" id="SSF50978">
    <property type="entry name" value="WD40 repeat-like"/>
    <property type="match status" value="1"/>
</dbReference>
<feature type="repeat" description="WD" evidence="3">
    <location>
        <begin position="175"/>
        <end position="218"/>
    </location>
</feature>
<feature type="repeat" description="WD" evidence="3">
    <location>
        <begin position="270"/>
        <end position="309"/>
    </location>
</feature>
<dbReference type="InterPro" id="IPR019775">
    <property type="entry name" value="WD40_repeat_CS"/>
</dbReference>
<feature type="region of interest" description="Disordered" evidence="4">
    <location>
        <begin position="444"/>
        <end position="468"/>
    </location>
</feature>
<proteinExistence type="predicted"/>
<name>A0AAD7PIE6_QUISA</name>
<dbReference type="PROSITE" id="PS50294">
    <property type="entry name" value="WD_REPEATS_REGION"/>
    <property type="match status" value="2"/>
</dbReference>
<dbReference type="PRINTS" id="PR00320">
    <property type="entry name" value="GPROTEINBRPT"/>
</dbReference>
<dbReference type="EMBL" id="JARAOO010000009">
    <property type="protein sequence ID" value="KAJ7956069.1"/>
    <property type="molecule type" value="Genomic_DNA"/>
</dbReference>
<evidence type="ECO:0000256" key="2">
    <source>
        <dbReference type="ARBA" id="ARBA00022737"/>
    </source>
</evidence>
<keyword evidence="1 3" id="KW-0853">WD repeat</keyword>
<dbReference type="InterPro" id="IPR001680">
    <property type="entry name" value="WD40_rpt"/>
</dbReference>
<organism evidence="5 6">
    <name type="scientific">Quillaja saponaria</name>
    <name type="common">Soap bark tree</name>
    <dbReference type="NCBI Taxonomy" id="32244"/>
    <lineage>
        <taxon>Eukaryota</taxon>
        <taxon>Viridiplantae</taxon>
        <taxon>Streptophyta</taxon>
        <taxon>Embryophyta</taxon>
        <taxon>Tracheophyta</taxon>
        <taxon>Spermatophyta</taxon>
        <taxon>Magnoliopsida</taxon>
        <taxon>eudicotyledons</taxon>
        <taxon>Gunneridae</taxon>
        <taxon>Pentapetalae</taxon>
        <taxon>rosids</taxon>
        <taxon>fabids</taxon>
        <taxon>Fabales</taxon>
        <taxon>Quillajaceae</taxon>
        <taxon>Quillaja</taxon>
    </lineage>
</organism>
<reference evidence="5" key="1">
    <citation type="journal article" date="2023" name="Science">
        <title>Elucidation of the pathway for biosynthesis of saponin adjuvants from the soapbark tree.</title>
        <authorList>
            <person name="Reed J."/>
            <person name="Orme A."/>
            <person name="El-Demerdash A."/>
            <person name="Owen C."/>
            <person name="Martin L.B.B."/>
            <person name="Misra R.C."/>
            <person name="Kikuchi S."/>
            <person name="Rejzek M."/>
            <person name="Martin A.C."/>
            <person name="Harkess A."/>
            <person name="Leebens-Mack J."/>
            <person name="Louveau T."/>
            <person name="Stephenson M.J."/>
            <person name="Osbourn A."/>
        </authorList>
    </citation>
    <scope>NUCLEOTIDE SEQUENCE</scope>
    <source>
        <strain evidence="5">S10</strain>
    </source>
</reference>
<dbReference type="KEGG" id="qsa:O6P43_022566"/>
<evidence type="ECO:0000256" key="4">
    <source>
        <dbReference type="SAM" id="MobiDB-lite"/>
    </source>
</evidence>
<evidence type="ECO:0000256" key="1">
    <source>
        <dbReference type="ARBA" id="ARBA00022574"/>
    </source>
</evidence>
<feature type="repeat" description="WD" evidence="3">
    <location>
        <begin position="123"/>
        <end position="156"/>
    </location>
</feature>
<dbReference type="AlphaFoldDB" id="A0AAD7PIE6"/>
<dbReference type="InterPro" id="IPR015943">
    <property type="entry name" value="WD40/YVTN_repeat-like_dom_sf"/>
</dbReference>
<dbReference type="SMART" id="SM00320">
    <property type="entry name" value="WD40"/>
    <property type="match status" value="6"/>
</dbReference>
<dbReference type="PROSITE" id="PS50082">
    <property type="entry name" value="WD_REPEATS_2"/>
    <property type="match status" value="3"/>
</dbReference>
<dbReference type="PANTHER" id="PTHR18763">
    <property type="entry name" value="WD-REPEAT PROTEIN 18"/>
    <property type="match status" value="1"/>
</dbReference>
<dbReference type="Gene3D" id="2.130.10.10">
    <property type="entry name" value="YVTN repeat-like/Quinoprotein amine dehydrogenase"/>
    <property type="match status" value="2"/>
</dbReference>
<keyword evidence="2" id="KW-0677">Repeat</keyword>
<dbReference type="InterPro" id="IPR045227">
    <property type="entry name" value="WDR18/Ipi3/RID3"/>
</dbReference>
<dbReference type="InterPro" id="IPR020472">
    <property type="entry name" value="WD40_PAC1"/>
</dbReference>
<evidence type="ECO:0000313" key="6">
    <source>
        <dbReference type="Proteomes" id="UP001163823"/>
    </source>
</evidence>
<evidence type="ECO:0000313" key="5">
    <source>
        <dbReference type="EMBL" id="KAJ7956069.1"/>
    </source>
</evidence>
<dbReference type="GO" id="GO:0006364">
    <property type="term" value="P:rRNA processing"/>
    <property type="evidence" value="ECO:0007669"/>
    <property type="project" value="TreeGrafter"/>
</dbReference>
<dbReference type="GO" id="GO:0120330">
    <property type="term" value="C:rixosome complex"/>
    <property type="evidence" value="ECO:0007669"/>
    <property type="project" value="TreeGrafter"/>
</dbReference>
<dbReference type="PROSITE" id="PS00678">
    <property type="entry name" value="WD_REPEATS_1"/>
    <property type="match status" value="1"/>
</dbReference>